<feature type="transmembrane region" description="Helical" evidence="1">
    <location>
        <begin position="86"/>
        <end position="113"/>
    </location>
</feature>
<dbReference type="Proteomes" id="UP000297597">
    <property type="component" value="Unassembled WGS sequence"/>
</dbReference>
<accession>A0A4Y7RXH8</accession>
<keyword evidence="3" id="KW-1185">Reference proteome</keyword>
<name>A0A4Y7RXH8_9FIRM</name>
<dbReference type="EMBL" id="QFFZ01000004">
    <property type="protein sequence ID" value="TEB12997.1"/>
    <property type="molecule type" value="Genomic_DNA"/>
</dbReference>
<protein>
    <recommendedName>
        <fullName evidence="4">ABC-2 type transporter domain-containing protein</fullName>
    </recommendedName>
</protein>
<feature type="transmembrane region" description="Helical" evidence="1">
    <location>
        <begin position="44"/>
        <end position="65"/>
    </location>
</feature>
<keyword evidence="1" id="KW-1133">Transmembrane helix</keyword>
<dbReference type="RefSeq" id="WP_134212518.1">
    <property type="nucleotide sequence ID" value="NZ_QFFZ01000004.1"/>
</dbReference>
<evidence type="ECO:0000313" key="3">
    <source>
        <dbReference type="Proteomes" id="UP000297597"/>
    </source>
</evidence>
<sequence>MSTWWTLLQKEYRMTRNAALLSLAILIIGGLWLVYLSYRYHAGIIFAPAAFILVILLFYPAMYILKSLAWEWKVTPHLWLHCPQPGWLLLAAKLAIALLQMLVITIITAALLLLTLSINPTPVEMEGIVLSSLIPIVVEIGFYAAVFVFAASIYIGSWATLISVTTALAGNILGRFRWLAGIATFFVATVGLGKLHETGFYDLITHWGPLSIQPRTLPEIAGDLGMHINMAGHVNLVQFYTGEVFFYFLLTAALFALSAWLIDHKVEV</sequence>
<dbReference type="OrthoDB" id="1786466at2"/>
<evidence type="ECO:0000256" key="1">
    <source>
        <dbReference type="SAM" id="Phobius"/>
    </source>
</evidence>
<gene>
    <name evidence="2" type="ORF">Pmgp_00635</name>
</gene>
<keyword evidence="1" id="KW-0812">Transmembrane</keyword>
<evidence type="ECO:0000313" key="2">
    <source>
        <dbReference type="EMBL" id="TEB12997.1"/>
    </source>
</evidence>
<comment type="caution">
    <text evidence="2">The sequence shown here is derived from an EMBL/GenBank/DDBJ whole genome shotgun (WGS) entry which is preliminary data.</text>
</comment>
<keyword evidence="1" id="KW-0472">Membrane</keyword>
<evidence type="ECO:0008006" key="4">
    <source>
        <dbReference type="Google" id="ProtNLM"/>
    </source>
</evidence>
<feature type="transmembrane region" description="Helical" evidence="1">
    <location>
        <begin position="133"/>
        <end position="155"/>
    </location>
</feature>
<feature type="transmembrane region" description="Helical" evidence="1">
    <location>
        <begin position="20"/>
        <end position="38"/>
    </location>
</feature>
<proteinExistence type="predicted"/>
<organism evidence="2 3">
    <name type="scientific">Pelotomaculum propionicicum</name>
    <dbReference type="NCBI Taxonomy" id="258475"/>
    <lineage>
        <taxon>Bacteria</taxon>
        <taxon>Bacillati</taxon>
        <taxon>Bacillota</taxon>
        <taxon>Clostridia</taxon>
        <taxon>Eubacteriales</taxon>
        <taxon>Desulfotomaculaceae</taxon>
        <taxon>Pelotomaculum</taxon>
    </lineage>
</organism>
<dbReference type="AlphaFoldDB" id="A0A4Y7RXH8"/>
<feature type="transmembrane region" description="Helical" evidence="1">
    <location>
        <begin position="176"/>
        <end position="193"/>
    </location>
</feature>
<reference evidence="2 3" key="1">
    <citation type="journal article" date="2018" name="Environ. Microbiol.">
        <title>Novel energy conservation strategies and behaviour of Pelotomaculum schinkii driving syntrophic propionate catabolism.</title>
        <authorList>
            <person name="Hidalgo-Ahumada C.A.P."/>
            <person name="Nobu M.K."/>
            <person name="Narihiro T."/>
            <person name="Tamaki H."/>
            <person name="Liu W.T."/>
            <person name="Kamagata Y."/>
            <person name="Stams A.J.M."/>
            <person name="Imachi H."/>
            <person name="Sousa D.Z."/>
        </authorList>
    </citation>
    <scope>NUCLEOTIDE SEQUENCE [LARGE SCALE GENOMIC DNA]</scope>
    <source>
        <strain evidence="2 3">MGP</strain>
    </source>
</reference>
<feature type="transmembrane region" description="Helical" evidence="1">
    <location>
        <begin position="244"/>
        <end position="262"/>
    </location>
</feature>